<feature type="transmembrane region" description="Helical" evidence="3">
    <location>
        <begin position="1011"/>
        <end position="1029"/>
    </location>
</feature>
<keyword evidence="6" id="KW-1185">Reference proteome</keyword>
<accession>A0AAD7UR02</accession>
<evidence type="ECO:0000313" key="6">
    <source>
        <dbReference type="Proteomes" id="UP001230188"/>
    </source>
</evidence>
<feature type="transmembrane region" description="Helical" evidence="3">
    <location>
        <begin position="499"/>
        <end position="525"/>
    </location>
</feature>
<dbReference type="EMBL" id="JAQMWT010000005">
    <property type="protein sequence ID" value="KAJ8614480.1"/>
    <property type="molecule type" value="Genomic_DNA"/>
</dbReference>
<evidence type="ECO:0000256" key="3">
    <source>
        <dbReference type="SAM" id="Phobius"/>
    </source>
</evidence>
<dbReference type="InterPro" id="IPR051697">
    <property type="entry name" value="Patched_domain-protein"/>
</dbReference>
<feature type="domain" description="SSD" evidence="4">
    <location>
        <begin position="437"/>
        <end position="607"/>
    </location>
</feature>
<feature type="compositionally biased region" description="Acidic residues" evidence="2">
    <location>
        <begin position="642"/>
        <end position="664"/>
    </location>
</feature>
<comment type="caution">
    <text evidence="5">The sequence shown here is derived from an EMBL/GenBank/DDBJ whole genome shotgun (WGS) entry which is preliminary data.</text>
</comment>
<feature type="transmembrane region" description="Helical" evidence="3">
    <location>
        <begin position="967"/>
        <end position="991"/>
    </location>
</feature>
<dbReference type="PANTHER" id="PTHR10796">
    <property type="entry name" value="PATCHED-RELATED"/>
    <property type="match status" value="1"/>
</dbReference>
<evidence type="ECO:0000256" key="1">
    <source>
        <dbReference type="ARBA" id="ARBA00005585"/>
    </source>
</evidence>
<protein>
    <recommendedName>
        <fullName evidence="4">SSD domain-containing protein</fullName>
    </recommendedName>
</protein>
<proteinExistence type="inferred from homology"/>
<keyword evidence="3" id="KW-1133">Transmembrane helix</keyword>
<dbReference type="PROSITE" id="PS50156">
    <property type="entry name" value="SSD"/>
    <property type="match status" value="1"/>
</dbReference>
<evidence type="ECO:0000256" key="2">
    <source>
        <dbReference type="SAM" id="MobiDB-lite"/>
    </source>
</evidence>
<reference evidence="5" key="1">
    <citation type="submission" date="2023-01" db="EMBL/GenBank/DDBJ databases">
        <title>Metagenome sequencing of chrysophaentin producing Chrysophaeum taylorii.</title>
        <authorList>
            <person name="Davison J."/>
            <person name="Bewley C."/>
        </authorList>
    </citation>
    <scope>NUCLEOTIDE SEQUENCE</scope>
    <source>
        <strain evidence="5">NIES-1699</strain>
    </source>
</reference>
<dbReference type="PANTHER" id="PTHR10796:SF92">
    <property type="entry name" value="PATCHED-RELATED, ISOFORM A"/>
    <property type="match status" value="1"/>
</dbReference>
<feature type="transmembrane region" description="Helical" evidence="3">
    <location>
        <begin position="939"/>
        <end position="960"/>
    </location>
</feature>
<name>A0AAD7UR02_9STRA</name>
<keyword evidence="3" id="KW-0472">Membrane</keyword>
<feature type="transmembrane region" description="Helical" evidence="3">
    <location>
        <begin position="576"/>
        <end position="607"/>
    </location>
</feature>
<dbReference type="Gene3D" id="1.20.1640.10">
    <property type="entry name" value="Multidrug efflux transporter AcrB transmembrane domain"/>
    <property type="match status" value="2"/>
</dbReference>
<dbReference type="PROSITE" id="PS00028">
    <property type="entry name" value="ZINC_FINGER_C2H2_1"/>
    <property type="match status" value="1"/>
</dbReference>
<gene>
    <name evidence="5" type="ORF">CTAYLR_000864</name>
</gene>
<dbReference type="InterPro" id="IPR000731">
    <property type="entry name" value="SSD"/>
</dbReference>
<keyword evidence="3" id="KW-0812">Transmembrane</keyword>
<feature type="transmembrane region" description="Helical" evidence="3">
    <location>
        <begin position="1041"/>
        <end position="1066"/>
    </location>
</feature>
<dbReference type="GO" id="GO:0016020">
    <property type="term" value="C:membrane"/>
    <property type="evidence" value="ECO:0007669"/>
    <property type="project" value="TreeGrafter"/>
</dbReference>
<comment type="similarity">
    <text evidence="1">Belongs to the patched family.</text>
</comment>
<dbReference type="InterPro" id="IPR053958">
    <property type="entry name" value="HMGCR/SNAP/NPC1-like_SSD"/>
</dbReference>
<dbReference type="SUPFAM" id="SSF82866">
    <property type="entry name" value="Multidrug efflux transporter AcrB transmembrane domain"/>
    <property type="match status" value="2"/>
</dbReference>
<feature type="transmembrane region" description="Helical" evidence="3">
    <location>
        <begin position="439"/>
        <end position="457"/>
    </location>
</feature>
<organism evidence="5 6">
    <name type="scientific">Chrysophaeum taylorii</name>
    <dbReference type="NCBI Taxonomy" id="2483200"/>
    <lineage>
        <taxon>Eukaryota</taxon>
        <taxon>Sar</taxon>
        <taxon>Stramenopiles</taxon>
        <taxon>Ochrophyta</taxon>
        <taxon>Pelagophyceae</taxon>
        <taxon>Pelagomonadales</taxon>
        <taxon>Pelagomonadaceae</taxon>
        <taxon>Chrysophaeum</taxon>
    </lineage>
</organism>
<feature type="transmembrane region" description="Helical" evidence="3">
    <location>
        <begin position="915"/>
        <end position="933"/>
    </location>
</feature>
<dbReference type="Proteomes" id="UP001230188">
    <property type="component" value="Unassembled WGS sequence"/>
</dbReference>
<feature type="region of interest" description="Disordered" evidence="2">
    <location>
        <begin position="189"/>
        <end position="212"/>
    </location>
</feature>
<dbReference type="Pfam" id="PF12349">
    <property type="entry name" value="Sterol-sensing"/>
    <property type="match status" value="1"/>
</dbReference>
<feature type="transmembrane region" description="Helical" evidence="3">
    <location>
        <begin position="546"/>
        <end position="570"/>
    </location>
</feature>
<sequence>MSSRGHERRRDIAIEVFPPPPCEEPTSPVSCTSCVAFPDRKSVNATCSGYLCAGSSVDESERLRDYERELDFEDIDHPDMLSRPLDWRVELACRGGTWGSTPVPLRCESCQVNFSSRAMHERHILSPRHVERTLFFAEATPGLPSVNIDYHNRRRWRNVRIPSRRHRSAGPCVTPRDLYPDALDLAKTPSKVHHPRLSSTSRRASPAADTPKLGLLFSDEDDPQKLFVPQDTRAIRDRDYVEDRFDDQNAASQVFLNREGDGSNILTREALLEVMDLHETVARIDSEESTRGYDERSCAFAYWSSEPECQKESILAFWDYNRTSLAGDEDVLATINAKVDTENDCCSPTTRTLDMDRYAAKIRVDAAGQITSAGGLRIAYYLRQKLHRKTRQDPHAFRLERKFDAKTRRLNLPSFERALPLTSAGVADNVQAALDYDRLFVTLAFVTITTYSFLALASRRSSSRGLLGLLATATVGFAVAAAFGLCFAFGVQFTPITSVSAFLVLGIGLDDAFVVVGADDLASFARDAAMIARGVTSLEAATTKRVCMALAVAGPSIFTTSITDAAAFFAGSYTRIPAISSFCLFCATCVIVDFALQITLFVAFFVYDTRRKLRRHALQLAGKVGSPDDREPSAARASVKPDDDDDDDDDKTASKEEDETENDDAAAPTTSEDLMALVSRRKLEVEASRPKTWFGRVYAARVLSPAGAALVFVGTTVLIIFGAIGCANFDMHFEYEWLYGRGLENNYVPKATDFQKKWFKNFGAGEDSSTNFGIYTKRGDYFVHGDEMRALIDNTEALSFVVKGSLASNWYDAHQAWAVNVTTSREYVASVKAFLETDQGRAYAGKIVFADDDDGTIAATEIDSRWKDLGTSKAITSMRDMRRAVKRAAPSFDTIAFSPTFVWLEGLRIITRETVRSLAIACAVVVAVLVALLGDVAVAALVSAYVCTICLCTISSIYWYGDHINFLSAFFIIIAAGLATDAPAHVAHAYIHAPPSLVTGKERAAYALDELGLSVFRGVTSTLVGIVVMAGTKTYVFQTFFWYLTTIMVLGLWFGLAVAPVSLAVLGPLLVSPPAAPPSAAAAAPVAPDVFETEMRSASDDDGAAALAGRADNI</sequence>
<evidence type="ECO:0000259" key="4">
    <source>
        <dbReference type="PROSITE" id="PS50156"/>
    </source>
</evidence>
<feature type="region of interest" description="Disordered" evidence="2">
    <location>
        <begin position="623"/>
        <end position="667"/>
    </location>
</feature>
<dbReference type="InterPro" id="IPR013087">
    <property type="entry name" value="Znf_C2H2_type"/>
</dbReference>
<dbReference type="AlphaFoldDB" id="A0AAD7UR02"/>
<evidence type="ECO:0000313" key="5">
    <source>
        <dbReference type="EMBL" id="KAJ8614480.1"/>
    </source>
</evidence>
<feature type="transmembrane region" description="Helical" evidence="3">
    <location>
        <begin position="469"/>
        <end position="493"/>
    </location>
</feature>